<evidence type="ECO:0000256" key="1">
    <source>
        <dbReference type="SAM" id="MobiDB-lite"/>
    </source>
</evidence>
<feature type="region of interest" description="Disordered" evidence="1">
    <location>
        <begin position="143"/>
        <end position="178"/>
    </location>
</feature>
<feature type="compositionally biased region" description="Low complexity" evidence="1">
    <location>
        <begin position="149"/>
        <end position="169"/>
    </location>
</feature>
<dbReference type="OrthoDB" id="2434198at2759"/>
<organism evidence="2 3">
    <name type="scientific">Actinomortierella ambigua</name>
    <dbReference type="NCBI Taxonomy" id="1343610"/>
    <lineage>
        <taxon>Eukaryota</taxon>
        <taxon>Fungi</taxon>
        <taxon>Fungi incertae sedis</taxon>
        <taxon>Mucoromycota</taxon>
        <taxon>Mortierellomycotina</taxon>
        <taxon>Mortierellomycetes</taxon>
        <taxon>Mortierellales</taxon>
        <taxon>Mortierellaceae</taxon>
        <taxon>Actinomortierella</taxon>
    </lineage>
</organism>
<name>A0A9P6TYB4_9FUNG</name>
<gene>
    <name evidence="2" type="ORF">DFQ27_008824</name>
</gene>
<sequence length="385" mass="40716">MSDHPVIDSLEASRPANSGRRMSFGGSTALDEALREANSNNNNNNNNTHNHLLSDHLLPPKGSVASLSPRSHSPVAAPSPSSSSSTTAYSTDTKPAATAVTSPRMLPNEGWQPMRSKSSNYVHPTQRSAAAEQLAFELIDSRHGSSIHQDQPPLSPPSSQQQQQQQQQQQHEHDKPSVLPKILPGLQERLADVHQASLRSVANVPTTNGNGGASSNAASAGGHSPAVSATWTGGTMFPVSPPAMGISLSHDPTAASLGRHPAATHHLAKSSILYESADVPLLSEEGGGTGTGDQGFWSRPPQQQQLHHQLLLQQQLLQQQQQLQQQLQQSSNTLVQGGSGGRRWSHELSPEKAGLVGSVLEAAGLIKDVVLDKVTHHGPGSTIES</sequence>
<feature type="region of interest" description="Disordered" evidence="1">
    <location>
        <begin position="283"/>
        <end position="302"/>
    </location>
</feature>
<evidence type="ECO:0000313" key="2">
    <source>
        <dbReference type="EMBL" id="KAG0251355.1"/>
    </source>
</evidence>
<feature type="compositionally biased region" description="Polar residues" evidence="1">
    <location>
        <begin position="115"/>
        <end position="128"/>
    </location>
</feature>
<comment type="caution">
    <text evidence="2">The sequence shown here is derived from an EMBL/GenBank/DDBJ whole genome shotgun (WGS) entry which is preliminary data.</text>
</comment>
<feature type="region of interest" description="Disordered" evidence="1">
    <location>
        <begin position="1"/>
        <end position="128"/>
    </location>
</feature>
<feature type="compositionally biased region" description="Low complexity" evidence="1">
    <location>
        <begin position="213"/>
        <end position="222"/>
    </location>
</feature>
<feature type="non-terminal residue" evidence="2">
    <location>
        <position position="385"/>
    </location>
</feature>
<dbReference type="Proteomes" id="UP000807716">
    <property type="component" value="Unassembled WGS sequence"/>
</dbReference>
<dbReference type="AlphaFoldDB" id="A0A9P6TYB4"/>
<reference evidence="2" key="1">
    <citation type="journal article" date="2020" name="Fungal Divers.">
        <title>Resolving the Mortierellaceae phylogeny through synthesis of multi-gene phylogenetics and phylogenomics.</title>
        <authorList>
            <person name="Vandepol N."/>
            <person name="Liber J."/>
            <person name="Desiro A."/>
            <person name="Na H."/>
            <person name="Kennedy M."/>
            <person name="Barry K."/>
            <person name="Grigoriev I.V."/>
            <person name="Miller A.N."/>
            <person name="O'Donnell K."/>
            <person name="Stajich J.E."/>
            <person name="Bonito G."/>
        </authorList>
    </citation>
    <scope>NUCLEOTIDE SEQUENCE</scope>
    <source>
        <strain evidence="2">BC1065</strain>
    </source>
</reference>
<keyword evidence="3" id="KW-1185">Reference proteome</keyword>
<feature type="compositionally biased region" description="Low complexity" evidence="1">
    <location>
        <begin position="68"/>
        <end position="93"/>
    </location>
</feature>
<dbReference type="EMBL" id="JAAAJB010000760">
    <property type="protein sequence ID" value="KAG0251355.1"/>
    <property type="molecule type" value="Genomic_DNA"/>
</dbReference>
<evidence type="ECO:0000313" key="3">
    <source>
        <dbReference type="Proteomes" id="UP000807716"/>
    </source>
</evidence>
<feature type="region of interest" description="Disordered" evidence="1">
    <location>
        <begin position="202"/>
        <end position="225"/>
    </location>
</feature>
<protein>
    <submittedName>
        <fullName evidence="2">Uncharacterized protein</fullName>
    </submittedName>
</protein>
<accession>A0A9P6TYB4</accession>
<feature type="compositionally biased region" description="Low complexity" evidence="1">
    <location>
        <begin position="38"/>
        <end position="51"/>
    </location>
</feature>
<proteinExistence type="predicted"/>